<feature type="domain" description="FAD-binding" evidence="1">
    <location>
        <begin position="3"/>
        <end position="34"/>
    </location>
</feature>
<dbReference type="InterPro" id="IPR036291">
    <property type="entry name" value="NAD(P)-bd_dom_sf"/>
</dbReference>
<dbReference type="EMBL" id="JBHUKR010000045">
    <property type="protein sequence ID" value="MFD2422768.1"/>
    <property type="molecule type" value="Genomic_DNA"/>
</dbReference>
<evidence type="ECO:0000313" key="2">
    <source>
        <dbReference type="EMBL" id="MFD2422768.1"/>
    </source>
</evidence>
<organism evidence="2 3">
    <name type="scientific">Amycolatopsis pigmentata</name>
    <dbReference type="NCBI Taxonomy" id="450801"/>
    <lineage>
        <taxon>Bacteria</taxon>
        <taxon>Bacillati</taxon>
        <taxon>Actinomycetota</taxon>
        <taxon>Actinomycetes</taxon>
        <taxon>Pseudonocardiales</taxon>
        <taxon>Pseudonocardiaceae</taxon>
        <taxon>Amycolatopsis</taxon>
    </lineage>
</organism>
<feature type="non-terminal residue" evidence="2">
    <location>
        <position position="48"/>
    </location>
</feature>
<gene>
    <name evidence="2" type="ORF">ACFSXZ_41250</name>
</gene>
<sequence length="48" mass="5246">MRKILIVGAGQSGLQLALTLQEHGYDITIISARTPHEIRNGWVTSTQA</sequence>
<reference evidence="3" key="1">
    <citation type="journal article" date="2019" name="Int. J. Syst. Evol. Microbiol.">
        <title>The Global Catalogue of Microorganisms (GCM) 10K type strain sequencing project: providing services to taxonomists for standard genome sequencing and annotation.</title>
        <authorList>
            <consortium name="The Broad Institute Genomics Platform"/>
            <consortium name="The Broad Institute Genome Sequencing Center for Infectious Disease"/>
            <person name="Wu L."/>
            <person name="Ma J."/>
        </authorList>
    </citation>
    <scope>NUCLEOTIDE SEQUENCE [LARGE SCALE GENOMIC DNA]</scope>
    <source>
        <strain evidence="3">CGMCC 4.7645</strain>
    </source>
</reference>
<keyword evidence="3" id="KW-1185">Reference proteome</keyword>
<dbReference type="SUPFAM" id="SSF51735">
    <property type="entry name" value="NAD(P)-binding Rossmann-fold domains"/>
    <property type="match status" value="1"/>
</dbReference>
<dbReference type="Pfam" id="PF01494">
    <property type="entry name" value="FAD_binding_3"/>
    <property type="match status" value="1"/>
</dbReference>
<dbReference type="InterPro" id="IPR036188">
    <property type="entry name" value="FAD/NAD-bd_sf"/>
</dbReference>
<name>A0ABW5G626_9PSEU</name>
<dbReference type="Proteomes" id="UP001597417">
    <property type="component" value="Unassembled WGS sequence"/>
</dbReference>
<protein>
    <submittedName>
        <fullName evidence="2">NAD-binding protein</fullName>
    </submittedName>
</protein>
<accession>A0ABW5G626</accession>
<dbReference type="RefSeq" id="WP_378272029.1">
    <property type="nucleotide sequence ID" value="NZ_JBHUKR010000045.1"/>
</dbReference>
<proteinExistence type="predicted"/>
<evidence type="ECO:0000259" key="1">
    <source>
        <dbReference type="Pfam" id="PF01494"/>
    </source>
</evidence>
<evidence type="ECO:0000313" key="3">
    <source>
        <dbReference type="Proteomes" id="UP001597417"/>
    </source>
</evidence>
<comment type="caution">
    <text evidence="2">The sequence shown here is derived from an EMBL/GenBank/DDBJ whole genome shotgun (WGS) entry which is preliminary data.</text>
</comment>
<dbReference type="InterPro" id="IPR002938">
    <property type="entry name" value="FAD-bd"/>
</dbReference>
<dbReference type="Gene3D" id="3.50.50.60">
    <property type="entry name" value="FAD/NAD(P)-binding domain"/>
    <property type="match status" value="1"/>
</dbReference>